<proteinExistence type="predicted"/>
<feature type="compositionally biased region" description="Basic residues" evidence="1">
    <location>
        <begin position="21"/>
        <end position="31"/>
    </location>
</feature>
<sequence length="118" mass="13659">TLHNREDDYSSKKKVSDQQHVKKRRKYHARVRSPSINTATCTSARSRPLHCLHRRKLYRLYASRSFNTQVMPPKDAVFQSGHLQTTALPAPPWRSCGFDAKFWLPAMDLSFHPVLSLP</sequence>
<protein>
    <submittedName>
        <fullName evidence="2">Uncharacterized protein</fullName>
    </submittedName>
</protein>
<dbReference type="Proteomes" id="UP001066276">
    <property type="component" value="Chromosome 3_1"/>
</dbReference>
<organism evidence="2 3">
    <name type="scientific">Pleurodeles waltl</name>
    <name type="common">Iberian ribbed newt</name>
    <dbReference type="NCBI Taxonomy" id="8319"/>
    <lineage>
        <taxon>Eukaryota</taxon>
        <taxon>Metazoa</taxon>
        <taxon>Chordata</taxon>
        <taxon>Craniata</taxon>
        <taxon>Vertebrata</taxon>
        <taxon>Euteleostomi</taxon>
        <taxon>Amphibia</taxon>
        <taxon>Batrachia</taxon>
        <taxon>Caudata</taxon>
        <taxon>Salamandroidea</taxon>
        <taxon>Salamandridae</taxon>
        <taxon>Pleurodelinae</taxon>
        <taxon>Pleurodeles</taxon>
    </lineage>
</organism>
<feature type="non-terminal residue" evidence="2">
    <location>
        <position position="1"/>
    </location>
</feature>
<gene>
    <name evidence="2" type="ORF">NDU88_004285</name>
</gene>
<comment type="caution">
    <text evidence="2">The sequence shown here is derived from an EMBL/GenBank/DDBJ whole genome shotgun (WGS) entry which is preliminary data.</text>
</comment>
<dbReference type="AlphaFoldDB" id="A0AAV7UEW6"/>
<keyword evidence="3" id="KW-1185">Reference proteome</keyword>
<evidence type="ECO:0000313" key="3">
    <source>
        <dbReference type="Proteomes" id="UP001066276"/>
    </source>
</evidence>
<evidence type="ECO:0000313" key="2">
    <source>
        <dbReference type="EMBL" id="KAJ1187510.1"/>
    </source>
</evidence>
<feature type="region of interest" description="Disordered" evidence="1">
    <location>
        <begin position="1"/>
        <end position="34"/>
    </location>
</feature>
<accession>A0AAV7UEW6</accession>
<dbReference type="EMBL" id="JANPWB010000005">
    <property type="protein sequence ID" value="KAJ1187510.1"/>
    <property type="molecule type" value="Genomic_DNA"/>
</dbReference>
<feature type="non-terminal residue" evidence="2">
    <location>
        <position position="118"/>
    </location>
</feature>
<reference evidence="2" key="1">
    <citation type="journal article" date="2022" name="bioRxiv">
        <title>Sequencing and chromosome-scale assembly of the giantPleurodeles waltlgenome.</title>
        <authorList>
            <person name="Brown T."/>
            <person name="Elewa A."/>
            <person name="Iarovenko S."/>
            <person name="Subramanian E."/>
            <person name="Araus A.J."/>
            <person name="Petzold A."/>
            <person name="Susuki M."/>
            <person name="Suzuki K.-i.T."/>
            <person name="Hayashi T."/>
            <person name="Toyoda A."/>
            <person name="Oliveira C."/>
            <person name="Osipova E."/>
            <person name="Leigh N.D."/>
            <person name="Simon A."/>
            <person name="Yun M.H."/>
        </authorList>
    </citation>
    <scope>NUCLEOTIDE SEQUENCE</scope>
    <source>
        <strain evidence="2">20211129_DDA</strain>
        <tissue evidence="2">Liver</tissue>
    </source>
</reference>
<feature type="compositionally biased region" description="Basic and acidic residues" evidence="1">
    <location>
        <begin position="1"/>
        <end position="20"/>
    </location>
</feature>
<evidence type="ECO:0000256" key="1">
    <source>
        <dbReference type="SAM" id="MobiDB-lite"/>
    </source>
</evidence>
<name>A0AAV7UEW6_PLEWA</name>